<keyword evidence="3" id="KW-1185">Reference proteome</keyword>
<dbReference type="Proteomes" id="UP001152300">
    <property type="component" value="Unassembled WGS sequence"/>
</dbReference>
<proteinExistence type="predicted"/>
<reference evidence="2" key="1">
    <citation type="submission" date="2022-11" db="EMBL/GenBank/DDBJ databases">
        <title>Genome Resource of Sclerotinia nivalis Strain SnTB1, a Plant Pathogen Isolated from American Ginseng.</title>
        <authorList>
            <person name="Fan S."/>
        </authorList>
    </citation>
    <scope>NUCLEOTIDE SEQUENCE</scope>
    <source>
        <strain evidence="2">SnTB1</strain>
    </source>
</reference>
<evidence type="ECO:0000256" key="1">
    <source>
        <dbReference type="SAM" id="MobiDB-lite"/>
    </source>
</evidence>
<feature type="region of interest" description="Disordered" evidence="1">
    <location>
        <begin position="88"/>
        <end position="128"/>
    </location>
</feature>
<evidence type="ECO:0000313" key="2">
    <source>
        <dbReference type="EMBL" id="KAJ8062964.1"/>
    </source>
</evidence>
<evidence type="ECO:0000313" key="3">
    <source>
        <dbReference type="Proteomes" id="UP001152300"/>
    </source>
</evidence>
<comment type="caution">
    <text evidence="2">The sequence shown here is derived from an EMBL/GenBank/DDBJ whole genome shotgun (WGS) entry which is preliminary data.</text>
</comment>
<sequence>MKAPDASKTWYKLIIFPQSIKKISDQLGANDLDGRILNSAIDPFRWDVSSSISASNTSATGNLGASSKQNPQSINALLNAVDYIAESKQGQQSSSIANSSVASCNREDSTDSESHKKRRRDDSFPSYDSSLAQQASELAVKDLSLSLPLTEMTHEQGGVSANQPYTGRCGL</sequence>
<name>A0A9X0AII1_9HELO</name>
<protein>
    <submittedName>
        <fullName evidence="2">Uncharacterized protein</fullName>
    </submittedName>
</protein>
<dbReference type="EMBL" id="JAPEIS010000009">
    <property type="protein sequence ID" value="KAJ8062964.1"/>
    <property type="molecule type" value="Genomic_DNA"/>
</dbReference>
<gene>
    <name evidence="2" type="ORF">OCU04_008211</name>
</gene>
<accession>A0A9X0AII1</accession>
<feature type="compositionally biased region" description="Basic and acidic residues" evidence="1">
    <location>
        <begin position="105"/>
        <end position="114"/>
    </location>
</feature>
<feature type="compositionally biased region" description="Low complexity" evidence="1">
    <location>
        <begin position="93"/>
        <end position="103"/>
    </location>
</feature>
<dbReference type="AlphaFoldDB" id="A0A9X0AII1"/>
<organism evidence="2 3">
    <name type="scientific">Sclerotinia nivalis</name>
    <dbReference type="NCBI Taxonomy" id="352851"/>
    <lineage>
        <taxon>Eukaryota</taxon>
        <taxon>Fungi</taxon>
        <taxon>Dikarya</taxon>
        <taxon>Ascomycota</taxon>
        <taxon>Pezizomycotina</taxon>
        <taxon>Leotiomycetes</taxon>
        <taxon>Helotiales</taxon>
        <taxon>Sclerotiniaceae</taxon>
        <taxon>Sclerotinia</taxon>
    </lineage>
</organism>